<organism evidence="1 2">
    <name type="scientific">Tilletiaria anomala (strain ATCC 24038 / CBS 436.72 / UBC 951)</name>
    <dbReference type="NCBI Taxonomy" id="1037660"/>
    <lineage>
        <taxon>Eukaryota</taxon>
        <taxon>Fungi</taxon>
        <taxon>Dikarya</taxon>
        <taxon>Basidiomycota</taxon>
        <taxon>Ustilaginomycotina</taxon>
        <taxon>Exobasidiomycetes</taxon>
        <taxon>Georgefischeriales</taxon>
        <taxon>Tilletiariaceae</taxon>
        <taxon>Tilletiaria</taxon>
    </lineage>
</organism>
<dbReference type="HOGENOM" id="CLU_044381_0_0_1"/>
<proteinExistence type="predicted"/>
<gene>
    <name evidence="1" type="ORF">K437DRAFT_61222</name>
</gene>
<dbReference type="STRING" id="1037660.A0A066WAX8"/>
<dbReference type="EMBL" id="JMSN01000018">
    <property type="protein sequence ID" value="KDN50856.1"/>
    <property type="molecule type" value="Genomic_DNA"/>
</dbReference>
<sequence>MATATSAPPAAQTAPIKSVQDNSEAIQKILSVPLVADSLKYAHSTIEAHPLISQTYHAGENILNSSLKAAAPITTRFQGQLSYVDHLALQTLQFAESKWAYPFHATSAELYDAAKVPAEQARSILKPYTEALEKAYGSHVRPVYDNASKQFEELKSHNAYVKRAVHSISALQANLQKTVDGLSARGKENGENAKKEAQNITNAIFGELDRVRGFALALPAESRKRFSPVLETFSDAYETLSKEAKNSELPPAQRFQNVLKYVREQSLPALQKAIVHPDEQQPVKAATATINGSK</sequence>
<dbReference type="InParanoid" id="A0A066WAX8"/>
<evidence type="ECO:0000313" key="2">
    <source>
        <dbReference type="Proteomes" id="UP000027361"/>
    </source>
</evidence>
<dbReference type="GeneID" id="25267653"/>
<comment type="caution">
    <text evidence="1">The sequence shown here is derived from an EMBL/GenBank/DDBJ whole genome shotgun (WGS) entry which is preliminary data.</text>
</comment>
<reference evidence="1 2" key="1">
    <citation type="submission" date="2014-05" db="EMBL/GenBank/DDBJ databases">
        <title>Draft genome sequence of a rare smut relative, Tilletiaria anomala UBC 951.</title>
        <authorList>
            <consortium name="DOE Joint Genome Institute"/>
            <person name="Toome M."/>
            <person name="Kuo A."/>
            <person name="Henrissat B."/>
            <person name="Lipzen A."/>
            <person name="Tritt A."/>
            <person name="Yoshinaga Y."/>
            <person name="Zane M."/>
            <person name="Barry K."/>
            <person name="Grigoriev I.V."/>
            <person name="Spatafora J.W."/>
            <person name="Aimea M.C."/>
        </authorList>
    </citation>
    <scope>NUCLEOTIDE SEQUENCE [LARGE SCALE GENOMIC DNA]</scope>
    <source>
        <strain evidence="1 2">UBC 951</strain>
    </source>
</reference>
<protein>
    <recommendedName>
        <fullName evidence="3">Lipid droplet-associated perilipin protein</fullName>
    </recommendedName>
</protein>
<dbReference type="Proteomes" id="UP000027361">
    <property type="component" value="Unassembled WGS sequence"/>
</dbReference>
<dbReference type="RefSeq" id="XP_013244608.1">
    <property type="nucleotide sequence ID" value="XM_013389154.1"/>
</dbReference>
<evidence type="ECO:0008006" key="3">
    <source>
        <dbReference type="Google" id="ProtNLM"/>
    </source>
</evidence>
<name>A0A066WAX8_TILAU</name>
<dbReference type="OMA" id="KYTEPIQ"/>
<dbReference type="OrthoDB" id="376826at2759"/>
<dbReference type="AlphaFoldDB" id="A0A066WAX8"/>
<accession>A0A066WAX8</accession>
<keyword evidence="2" id="KW-1185">Reference proteome</keyword>
<evidence type="ECO:0000313" key="1">
    <source>
        <dbReference type="EMBL" id="KDN50856.1"/>
    </source>
</evidence>